<dbReference type="InterPro" id="IPR001757">
    <property type="entry name" value="P_typ_ATPase"/>
</dbReference>
<dbReference type="InterPro" id="IPR023298">
    <property type="entry name" value="ATPase_P-typ_TM_dom_sf"/>
</dbReference>
<dbReference type="Pfam" id="PF08282">
    <property type="entry name" value="Hydrolase_3"/>
    <property type="match status" value="1"/>
</dbReference>
<dbReference type="SMART" id="SM00831">
    <property type="entry name" value="Cation_ATPase_N"/>
    <property type="match status" value="1"/>
</dbReference>
<dbReference type="SFLD" id="SFLDF00027">
    <property type="entry name" value="p-type_atpase"/>
    <property type="match status" value="1"/>
</dbReference>
<dbReference type="Gene3D" id="1.20.1110.10">
    <property type="entry name" value="Calcium-transporting ATPase, transmembrane domain"/>
    <property type="match status" value="1"/>
</dbReference>
<evidence type="ECO:0000256" key="1">
    <source>
        <dbReference type="ARBA" id="ARBA00004651"/>
    </source>
</evidence>
<dbReference type="AlphaFoldDB" id="A0A327KVZ1"/>
<feature type="transmembrane region" description="Helical" evidence="12">
    <location>
        <begin position="63"/>
        <end position="96"/>
    </location>
</feature>
<dbReference type="SFLD" id="SFLDG00002">
    <property type="entry name" value="C1.7:_P-type_atpase_like"/>
    <property type="match status" value="1"/>
</dbReference>
<dbReference type="GO" id="GO:0006883">
    <property type="term" value="P:intracellular sodium ion homeostasis"/>
    <property type="evidence" value="ECO:0007669"/>
    <property type="project" value="TreeGrafter"/>
</dbReference>
<evidence type="ECO:0000256" key="3">
    <source>
        <dbReference type="ARBA" id="ARBA00022475"/>
    </source>
</evidence>
<feature type="domain" description="Cation-transporting P-type ATPase N-terminal" evidence="13">
    <location>
        <begin position="6"/>
        <end position="79"/>
    </location>
</feature>
<keyword evidence="3" id="KW-1003">Cell membrane</keyword>
<dbReference type="Proteomes" id="UP000248863">
    <property type="component" value="Unassembled WGS sequence"/>
</dbReference>
<name>A0A327KVZ1_9BRAD</name>
<keyword evidence="15" id="KW-1185">Reference proteome</keyword>
<dbReference type="OrthoDB" id="391538at2"/>
<evidence type="ECO:0000313" key="14">
    <source>
        <dbReference type="EMBL" id="RAI42377.1"/>
    </source>
</evidence>
<dbReference type="Gene3D" id="2.70.150.10">
    <property type="entry name" value="Calcium-transporting ATPase, cytoplasmic transduction domain A"/>
    <property type="match status" value="1"/>
</dbReference>
<dbReference type="GO" id="GO:1990573">
    <property type="term" value="P:potassium ion import across plasma membrane"/>
    <property type="evidence" value="ECO:0007669"/>
    <property type="project" value="TreeGrafter"/>
</dbReference>
<dbReference type="InterPro" id="IPR018303">
    <property type="entry name" value="ATPase_P-typ_P_site"/>
</dbReference>
<dbReference type="PROSITE" id="PS00154">
    <property type="entry name" value="ATPASE_E1_E2"/>
    <property type="match status" value="1"/>
</dbReference>
<evidence type="ECO:0000313" key="15">
    <source>
        <dbReference type="Proteomes" id="UP000248863"/>
    </source>
</evidence>
<evidence type="ECO:0000259" key="13">
    <source>
        <dbReference type="SMART" id="SM00831"/>
    </source>
</evidence>
<feature type="transmembrane region" description="Helical" evidence="12">
    <location>
        <begin position="724"/>
        <end position="743"/>
    </location>
</feature>
<dbReference type="PRINTS" id="PR00119">
    <property type="entry name" value="CATATPASE"/>
</dbReference>
<protein>
    <submittedName>
        <fullName evidence="14">Carbonate dehydratase</fullName>
    </submittedName>
</protein>
<dbReference type="Pfam" id="PF13246">
    <property type="entry name" value="Cation_ATPase"/>
    <property type="match status" value="1"/>
</dbReference>
<feature type="transmembrane region" description="Helical" evidence="12">
    <location>
        <begin position="273"/>
        <end position="299"/>
    </location>
</feature>
<feature type="transmembrane region" description="Helical" evidence="12">
    <location>
        <begin position="862"/>
        <end position="882"/>
    </location>
</feature>
<feature type="transmembrane region" description="Helical" evidence="12">
    <location>
        <begin position="825"/>
        <end position="850"/>
    </location>
</feature>
<comment type="similarity">
    <text evidence="2">Belongs to the cation transport ATPase (P-type) (TC 3.A.3) family. Type IIA subfamily.</text>
</comment>
<evidence type="ECO:0000256" key="2">
    <source>
        <dbReference type="ARBA" id="ARBA00005675"/>
    </source>
</evidence>
<dbReference type="InterPro" id="IPR006068">
    <property type="entry name" value="ATPase_P-typ_cation-transptr_C"/>
</dbReference>
<evidence type="ECO:0000256" key="4">
    <source>
        <dbReference type="ARBA" id="ARBA00022553"/>
    </source>
</evidence>
<organism evidence="14 15">
    <name type="scientific">Rhodoplanes elegans</name>
    <dbReference type="NCBI Taxonomy" id="29408"/>
    <lineage>
        <taxon>Bacteria</taxon>
        <taxon>Pseudomonadati</taxon>
        <taxon>Pseudomonadota</taxon>
        <taxon>Alphaproteobacteria</taxon>
        <taxon>Hyphomicrobiales</taxon>
        <taxon>Nitrobacteraceae</taxon>
        <taxon>Rhodoplanes</taxon>
    </lineage>
</organism>
<evidence type="ECO:0000256" key="10">
    <source>
        <dbReference type="ARBA" id="ARBA00022989"/>
    </source>
</evidence>
<keyword evidence="8" id="KW-0460">Magnesium</keyword>
<evidence type="ECO:0000256" key="5">
    <source>
        <dbReference type="ARBA" id="ARBA00022692"/>
    </source>
</evidence>
<dbReference type="InterPro" id="IPR023299">
    <property type="entry name" value="ATPase_P-typ_cyto_dom_N"/>
</dbReference>
<keyword evidence="4" id="KW-0597">Phosphoprotein</keyword>
<dbReference type="SUPFAM" id="SSF81653">
    <property type="entry name" value="Calcium ATPase, transduction domain A"/>
    <property type="match status" value="1"/>
</dbReference>
<keyword evidence="7" id="KW-0067">ATP-binding</keyword>
<reference evidence="14 15" key="1">
    <citation type="submission" date="2017-07" db="EMBL/GenBank/DDBJ databases">
        <title>Draft Genome Sequences of Select Purple Nonsulfur Bacteria.</title>
        <authorList>
            <person name="Lasarre B."/>
            <person name="Mckinlay J.B."/>
        </authorList>
    </citation>
    <scope>NUCLEOTIDE SEQUENCE [LARGE SCALE GENOMIC DNA]</scope>
    <source>
        <strain evidence="14 15">DSM 11907</strain>
    </source>
</reference>
<keyword evidence="5 12" id="KW-0812">Transmembrane</keyword>
<dbReference type="GO" id="GO:0005391">
    <property type="term" value="F:P-type sodium:potassium-exchanging transporter activity"/>
    <property type="evidence" value="ECO:0007669"/>
    <property type="project" value="TreeGrafter"/>
</dbReference>
<dbReference type="SFLD" id="SFLDS00003">
    <property type="entry name" value="Haloacid_Dehalogenase"/>
    <property type="match status" value="1"/>
</dbReference>
<dbReference type="InterPro" id="IPR023214">
    <property type="entry name" value="HAD_sf"/>
</dbReference>
<evidence type="ECO:0000256" key="6">
    <source>
        <dbReference type="ARBA" id="ARBA00022741"/>
    </source>
</evidence>
<keyword evidence="9" id="KW-1278">Translocase</keyword>
<evidence type="ECO:0000256" key="8">
    <source>
        <dbReference type="ARBA" id="ARBA00022842"/>
    </source>
</evidence>
<dbReference type="Pfam" id="PF00689">
    <property type="entry name" value="Cation_ATPase_C"/>
    <property type="match status" value="1"/>
</dbReference>
<accession>A0A327KVZ1</accession>
<feature type="transmembrane region" description="Helical" evidence="12">
    <location>
        <begin position="246"/>
        <end position="267"/>
    </location>
</feature>
<dbReference type="FunFam" id="3.40.50.1000:FF:000028">
    <property type="entry name" value="Calcium-transporting P-type ATPase, putative"/>
    <property type="match status" value="1"/>
</dbReference>
<gene>
    <name evidence="14" type="ORF">CH338_00310</name>
</gene>
<evidence type="ECO:0000256" key="9">
    <source>
        <dbReference type="ARBA" id="ARBA00022967"/>
    </source>
</evidence>
<feature type="transmembrane region" description="Helical" evidence="12">
    <location>
        <begin position="764"/>
        <end position="784"/>
    </location>
</feature>
<dbReference type="FunFam" id="3.40.50.1000:FF:000001">
    <property type="entry name" value="Phospholipid-transporting ATPase IC"/>
    <property type="match status" value="1"/>
</dbReference>
<comment type="subcellular location">
    <subcellularLocation>
        <location evidence="1">Cell membrane</location>
        <topology evidence="1">Multi-pass membrane protein</topology>
    </subcellularLocation>
</comment>
<keyword evidence="10 12" id="KW-1133">Transmembrane helix</keyword>
<dbReference type="PANTHER" id="PTHR43294:SF21">
    <property type="entry name" value="CATION TRANSPORTING ATPASE"/>
    <property type="match status" value="1"/>
</dbReference>
<dbReference type="SUPFAM" id="SSF56784">
    <property type="entry name" value="HAD-like"/>
    <property type="match status" value="1"/>
</dbReference>
<dbReference type="FunFam" id="2.70.150.10:FF:000160">
    <property type="entry name" value="Sarcoplasmic/endoplasmic reticulum calcium ATPase 1"/>
    <property type="match status" value="1"/>
</dbReference>
<dbReference type="PANTHER" id="PTHR43294">
    <property type="entry name" value="SODIUM/POTASSIUM-TRANSPORTING ATPASE SUBUNIT ALPHA"/>
    <property type="match status" value="1"/>
</dbReference>
<proteinExistence type="inferred from homology"/>
<dbReference type="GO" id="GO:0016887">
    <property type="term" value="F:ATP hydrolysis activity"/>
    <property type="evidence" value="ECO:0007669"/>
    <property type="project" value="InterPro"/>
</dbReference>
<dbReference type="InterPro" id="IPR004014">
    <property type="entry name" value="ATPase_P-typ_cation-transptr_N"/>
</dbReference>
<evidence type="ECO:0000256" key="12">
    <source>
        <dbReference type="SAM" id="Phobius"/>
    </source>
</evidence>
<dbReference type="GO" id="GO:0036376">
    <property type="term" value="P:sodium ion export across plasma membrane"/>
    <property type="evidence" value="ECO:0007669"/>
    <property type="project" value="TreeGrafter"/>
</dbReference>
<dbReference type="InterPro" id="IPR008250">
    <property type="entry name" value="ATPase_P-typ_transduc_dom_A_sf"/>
</dbReference>
<keyword evidence="11 12" id="KW-0472">Membrane</keyword>
<evidence type="ECO:0000256" key="11">
    <source>
        <dbReference type="ARBA" id="ARBA00023136"/>
    </source>
</evidence>
<dbReference type="SUPFAM" id="SSF81665">
    <property type="entry name" value="Calcium ATPase, transmembrane domain M"/>
    <property type="match status" value="1"/>
</dbReference>
<dbReference type="InterPro" id="IPR044492">
    <property type="entry name" value="P_typ_ATPase_HD_dom"/>
</dbReference>
<dbReference type="GO" id="GO:0030007">
    <property type="term" value="P:intracellular potassium ion homeostasis"/>
    <property type="evidence" value="ECO:0007669"/>
    <property type="project" value="TreeGrafter"/>
</dbReference>
<dbReference type="Gene3D" id="3.40.50.1000">
    <property type="entry name" value="HAD superfamily/HAD-like"/>
    <property type="match status" value="1"/>
</dbReference>
<feature type="transmembrane region" description="Helical" evidence="12">
    <location>
        <begin position="796"/>
        <end position="813"/>
    </location>
</feature>
<dbReference type="GO" id="GO:0005886">
    <property type="term" value="C:plasma membrane"/>
    <property type="evidence" value="ECO:0007669"/>
    <property type="project" value="UniProtKB-SubCell"/>
</dbReference>
<sequence length="903" mass="97332">MQARTEWHAISGADAIDRLQSRSSGLTDLEARQRLERHGFNRLPTAQTRSAISRLVAQFNNRLIYVLLISAAITALLGHGIDAGVILGVVVVNALVGFVQEGRAERALGAIKAMISTRATVLRDGHRLMIDAEKLVPGDIVLIEAGDRVPADLRLLRARNLKIDESALTGESIAAEKDENPVDARAALGDRQSMAYAGTFVVAGQGQGIAVATGLDTEIGHISSMLRSVETLTTPLIRQINHFARYLTFAILGFSSLVFVLAVWLRSYPWTDAFMIVVGLAVAAIPEGLPAVMTVTLAIGVQKMAARHAIVRQLPAVETLGSVSVICSDKTGTLTQNEMTVRTVVTKGGVTEVTGIGYDPRGAFRQGAREIDSVADLSLRELALAALLCNNAVLRRTDTDWAVDGDPMEGALVSLAIKAGYDVDTTWRQFPRTDEIPFDSRHRYMATLHHGHDDGFVAYVKGAPEQVIAMCSSQHASHGAEPIDLAHWNRMIDALGANGQRVLALAKKPMPRGAHELTFQEVERDLVLIGLVGLIDPPREEAITAVAECATAGIRVKMITGDHAATATAVARQLGLERPDAVITGDRLNSLDDEAFRRAAKETTVFARTTPEHKLRLVEALQADGAIVAMTGDGVNDAPALKRADVGIAMGRKGTEAAKEAAEVVLADDNFATIVSAIREGRTVHDNLIKVIGWTLPTNAGEAMTIVMAILIGLTLPLTPVQILWVNMVTAVGLGLTLAFEPPESDVMQRPPRAPDAPILSGILLWRVIFVSLLFVAGAFGMFFWAEKRGLSIEQAHTVVVNTIVVLEIFYLFGMRYRRASAFTWPGVFGTPAVLAGIGFTLLAQLLFTYAPFMQAIFATRAVSFADGLLVIATGVTFLFILELEKFLLRRLHPQFIPAGTTV</sequence>
<dbReference type="NCBIfam" id="TIGR01494">
    <property type="entry name" value="ATPase_P-type"/>
    <property type="match status" value="2"/>
</dbReference>
<dbReference type="GO" id="GO:0005524">
    <property type="term" value="F:ATP binding"/>
    <property type="evidence" value="ECO:0007669"/>
    <property type="project" value="UniProtKB-KW"/>
</dbReference>
<dbReference type="PRINTS" id="PR00120">
    <property type="entry name" value="HATPASE"/>
</dbReference>
<dbReference type="InterPro" id="IPR036412">
    <property type="entry name" value="HAD-like_sf"/>
</dbReference>
<dbReference type="CDD" id="cd02080">
    <property type="entry name" value="P-type_ATPase_cation"/>
    <property type="match status" value="1"/>
</dbReference>
<dbReference type="InterPro" id="IPR050510">
    <property type="entry name" value="Cation_transp_ATPase_P-type"/>
</dbReference>
<dbReference type="InterPro" id="IPR059000">
    <property type="entry name" value="ATPase_P-type_domA"/>
</dbReference>
<dbReference type="Gene3D" id="3.40.1110.10">
    <property type="entry name" value="Calcium-transporting ATPase, cytoplasmic domain N"/>
    <property type="match status" value="1"/>
</dbReference>
<feature type="transmembrane region" description="Helical" evidence="12">
    <location>
        <begin position="700"/>
        <end position="718"/>
    </location>
</feature>
<dbReference type="EMBL" id="NPEU01000001">
    <property type="protein sequence ID" value="RAI42377.1"/>
    <property type="molecule type" value="Genomic_DNA"/>
</dbReference>
<dbReference type="GO" id="GO:1902600">
    <property type="term" value="P:proton transmembrane transport"/>
    <property type="evidence" value="ECO:0007669"/>
    <property type="project" value="TreeGrafter"/>
</dbReference>
<comment type="caution">
    <text evidence="14">The sequence shown here is derived from an EMBL/GenBank/DDBJ whole genome shotgun (WGS) entry which is preliminary data.</text>
</comment>
<evidence type="ECO:0000256" key="7">
    <source>
        <dbReference type="ARBA" id="ARBA00022840"/>
    </source>
</evidence>
<keyword evidence="6" id="KW-0547">Nucleotide-binding</keyword>
<dbReference type="SUPFAM" id="SSF81660">
    <property type="entry name" value="Metal cation-transporting ATPase, ATP-binding domain N"/>
    <property type="match status" value="1"/>
</dbReference>
<dbReference type="Pfam" id="PF00690">
    <property type="entry name" value="Cation_ATPase_N"/>
    <property type="match status" value="1"/>
</dbReference>
<dbReference type="Pfam" id="PF00122">
    <property type="entry name" value="E1-E2_ATPase"/>
    <property type="match status" value="1"/>
</dbReference>